<evidence type="ECO:0000259" key="6">
    <source>
        <dbReference type="Pfam" id="PF01494"/>
    </source>
</evidence>
<organism evidence="7 8">
    <name type="scientific">Paraburkholderia diazotrophica</name>
    <dbReference type="NCBI Taxonomy" id="667676"/>
    <lineage>
        <taxon>Bacteria</taxon>
        <taxon>Pseudomonadati</taxon>
        <taxon>Pseudomonadota</taxon>
        <taxon>Betaproteobacteria</taxon>
        <taxon>Burkholderiales</taxon>
        <taxon>Burkholderiaceae</taxon>
        <taxon>Paraburkholderia</taxon>
    </lineage>
</organism>
<dbReference type="STRING" id="667676.SAMN05192539_1009107"/>
<dbReference type="InterPro" id="IPR050493">
    <property type="entry name" value="FAD-dep_Monooxygenase_BioMet"/>
</dbReference>
<evidence type="ECO:0000256" key="4">
    <source>
        <dbReference type="ARBA" id="ARBA00023002"/>
    </source>
</evidence>
<dbReference type="GO" id="GO:0004497">
    <property type="term" value="F:monooxygenase activity"/>
    <property type="evidence" value="ECO:0007669"/>
    <property type="project" value="UniProtKB-KW"/>
</dbReference>
<dbReference type="EMBL" id="FNYE01000009">
    <property type="protein sequence ID" value="SEJ32677.1"/>
    <property type="molecule type" value="Genomic_DNA"/>
</dbReference>
<keyword evidence="3" id="KW-0274">FAD</keyword>
<feature type="domain" description="FAD-binding" evidence="6">
    <location>
        <begin position="2"/>
        <end position="346"/>
    </location>
</feature>
<gene>
    <name evidence="7" type="ORF">SAMN05192539_1009107</name>
</gene>
<accession>A0A1H6Y0W9</accession>
<evidence type="ECO:0000313" key="8">
    <source>
        <dbReference type="Proteomes" id="UP000198866"/>
    </source>
</evidence>
<dbReference type="Proteomes" id="UP000198866">
    <property type="component" value="Unassembled WGS sequence"/>
</dbReference>
<reference evidence="8" key="1">
    <citation type="submission" date="2016-10" db="EMBL/GenBank/DDBJ databases">
        <authorList>
            <person name="Varghese N."/>
            <person name="Submissions S."/>
        </authorList>
    </citation>
    <scope>NUCLEOTIDE SEQUENCE [LARGE SCALE GENOMIC DNA]</scope>
    <source>
        <strain evidence="8">LMG 26031</strain>
    </source>
</reference>
<dbReference type="RefSeq" id="WP_090865921.1">
    <property type="nucleotide sequence ID" value="NZ_FNYE01000009.1"/>
</dbReference>
<dbReference type="AlphaFoldDB" id="A0A1H6Y0W9"/>
<name>A0A1H6Y0W9_9BURK</name>
<dbReference type="InterPro" id="IPR002938">
    <property type="entry name" value="FAD-bd"/>
</dbReference>
<evidence type="ECO:0000256" key="2">
    <source>
        <dbReference type="ARBA" id="ARBA00022630"/>
    </source>
</evidence>
<dbReference type="SUPFAM" id="SSF54373">
    <property type="entry name" value="FAD-linked reductases, C-terminal domain"/>
    <property type="match status" value="1"/>
</dbReference>
<dbReference type="PRINTS" id="PR00420">
    <property type="entry name" value="RNGMNOXGNASE"/>
</dbReference>
<keyword evidence="8" id="KW-1185">Reference proteome</keyword>
<dbReference type="InterPro" id="IPR036188">
    <property type="entry name" value="FAD/NAD-bd_sf"/>
</dbReference>
<keyword evidence="5" id="KW-0503">Monooxygenase</keyword>
<evidence type="ECO:0000256" key="3">
    <source>
        <dbReference type="ARBA" id="ARBA00022827"/>
    </source>
</evidence>
<dbReference type="GO" id="GO:0071949">
    <property type="term" value="F:FAD binding"/>
    <property type="evidence" value="ECO:0007669"/>
    <property type="project" value="InterPro"/>
</dbReference>
<dbReference type="PANTHER" id="PTHR13789">
    <property type="entry name" value="MONOOXYGENASE"/>
    <property type="match status" value="1"/>
</dbReference>
<dbReference type="SUPFAM" id="SSF51905">
    <property type="entry name" value="FAD/NAD(P)-binding domain"/>
    <property type="match status" value="1"/>
</dbReference>
<keyword evidence="2" id="KW-0285">Flavoprotein</keyword>
<evidence type="ECO:0000256" key="5">
    <source>
        <dbReference type="ARBA" id="ARBA00023033"/>
    </source>
</evidence>
<comment type="cofactor">
    <cofactor evidence="1">
        <name>FAD</name>
        <dbReference type="ChEBI" id="CHEBI:57692"/>
    </cofactor>
</comment>
<proteinExistence type="predicted"/>
<dbReference type="OrthoDB" id="5487740at2"/>
<evidence type="ECO:0000256" key="1">
    <source>
        <dbReference type="ARBA" id="ARBA00001974"/>
    </source>
</evidence>
<dbReference type="Pfam" id="PF01494">
    <property type="entry name" value="FAD_binding_3"/>
    <property type="match status" value="1"/>
</dbReference>
<protein>
    <submittedName>
        <fullName evidence="7">Salicylate hydroxylase</fullName>
    </submittedName>
</protein>
<dbReference type="PANTHER" id="PTHR13789:SF318">
    <property type="entry name" value="GERANYLGERANYL DIPHOSPHATE REDUCTASE"/>
    <property type="match status" value="1"/>
</dbReference>
<dbReference type="Gene3D" id="3.50.50.60">
    <property type="entry name" value="FAD/NAD(P)-binding domain"/>
    <property type="match status" value="1"/>
</dbReference>
<evidence type="ECO:0000313" key="7">
    <source>
        <dbReference type="EMBL" id="SEJ32677.1"/>
    </source>
</evidence>
<sequence length="395" mass="43670">MKIVIAGAGIGGLTAAAALLKKGFDVTVFEQAQALKEIGAGVQLSSNATRVLYQLGVGDALEDLACEPLGKCVRLWNSGQRWRLFDLGVQSREAYGYPYFTLHRADLHQALADVVRAMKPDAIRLNHKVESFSQQNGKVVVQAVSGETSEGDLLIGADGVHSRVRRALFGPDEPVFSGVMAWRGVIDAAKLPEHLRSPYGANWVGPGAHVIHYPLRGARLINFVGAIEKSGWQVESWSERGTLEECLADFEGWHEDVRTLISAIDIPYKWALMVREPMARWSEGHATLLGDACHPTLPFLAQGAGMAIEDGYLLARCLERYADDIPHALQRYEALRLDRTARVVRGSAANATRFHNPQLAHAEGAAAYVDREWSEERVKERYNWLFEYNVDAVEV</sequence>
<keyword evidence="4" id="KW-0560">Oxidoreductase</keyword>